<evidence type="ECO:0000313" key="2">
    <source>
        <dbReference type="Proteomes" id="UP000019384"/>
    </source>
</evidence>
<gene>
    <name evidence="1" type="ORF">KUCA_T00002772001</name>
</gene>
<reference evidence="1" key="1">
    <citation type="submission" date="2013-12" db="EMBL/GenBank/DDBJ databases">
        <authorList>
            <person name="Genoscope - CEA"/>
        </authorList>
    </citation>
    <scope>NUCLEOTIDE SEQUENCE</scope>
    <source>
        <strain evidence="1">CBS 1993</strain>
    </source>
</reference>
<dbReference type="EMBL" id="HG793127">
    <property type="protein sequence ID" value="CDK26798.1"/>
    <property type="molecule type" value="Genomic_DNA"/>
</dbReference>
<evidence type="ECO:0000313" key="1">
    <source>
        <dbReference type="EMBL" id="CDK26798.1"/>
    </source>
</evidence>
<dbReference type="RefSeq" id="XP_022458796.1">
    <property type="nucleotide sequence ID" value="XM_022603053.1"/>
</dbReference>
<organism evidence="1 2">
    <name type="scientific">Kuraishia capsulata CBS 1993</name>
    <dbReference type="NCBI Taxonomy" id="1382522"/>
    <lineage>
        <taxon>Eukaryota</taxon>
        <taxon>Fungi</taxon>
        <taxon>Dikarya</taxon>
        <taxon>Ascomycota</taxon>
        <taxon>Saccharomycotina</taxon>
        <taxon>Pichiomycetes</taxon>
        <taxon>Pichiales</taxon>
        <taxon>Pichiaceae</taxon>
        <taxon>Kuraishia</taxon>
    </lineage>
</organism>
<accession>W6ML32</accession>
<protein>
    <submittedName>
        <fullName evidence="1">Uncharacterized protein</fullName>
    </submittedName>
</protein>
<name>W6ML32_9ASCO</name>
<sequence length="116" mass="13593">MICFYLPHTHPLMMHALLQTSASFFFPVFSITYLQNFSCFNHSFLGFYTGIYSKRFSLRSRRRQSRGIQSKGGNRKESHWEALSAIGYPSSSVSYTPTLHYLLIYQKKPIDYHHLC</sequence>
<dbReference type="AlphaFoldDB" id="W6ML32"/>
<reference evidence="1" key="2">
    <citation type="submission" date="2014-02" db="EMBL/GenBank/DDBJ databases">
        <title>Complete DNA sequence of /Kuraishia capsulata/ illustrates novel genomic features among budding yeasts (/Saccharomycotina/).</title>
        <authorList>
            <person name="Morales L."/>
            <person name="Noel B."/>
            <person name="Porcel B."/>
            <person name="Marcet-Houben M."/>
            <person name="Hullo M-F."/>
            <person name="Sacerdot C."/>
            <person name="Tekaia F."/>
            <person name="Leh-Louis V."/>
            <person name="Despons L."/>
            <person name="Khanna V."/>
            <person name="Aury J-M."/>
            <person name="Barbe V."/>
            <person name="Couloux A."/>
            <person name="Labadie K."/>
            <person name="Pelletier E."/>
            <person name="Souciet J-L."/>
            <person name="Boekhout T."/>
            <person name="Gabaldon T."/>
            <person name="Wincker P."/>
            <person name="Dujon B."/>
        </authorList>
    </citation>
    <scope>NUCLEOTIDE SEQUENCE</scope>
    <source>
        <strain evidence="1">CBS 1993</strain>
    </source>
</reference>
<dbReference type="Proteomes" id="UP000019384">
    <property type="component" value="Unassembled WGS sequence"/>
</dbReference>
<keyword evidence="2" id="KW-1185">Reference proteome</keyword>
<dbReference type="HOGENOM" id="CLU_2097237_0_0_1"/>
<dbReference type="GeneID" id="34520184"/>
<proteinExistence type="predicted"/>